<dbReference type="AlphaFoldDB" id="A0A9J5W2Y0"/>
<proteinExistence type="predicted"/>
<dbReference type="SUPFAM" id="SSF57850">
    <property type="entry name" value="RING/U-box"/>
    <property type="match status" value="1"/>
</dbReference>
<keyword evidence="1" id="KW-0479">Metal-binding</keyword>
<accession>A0A9J5W2Y0</accession>
<dbReference type="InterPro" id="IPR051834">
    <property type="entry name" value="RING_finger_E3_ligase"/>
</dbReference>
<keyword evidence="7" id="KW-1185">Reference proteome</keyword>
<dbReference type="Proteomes" id="UP000824120">
    <property type="component" value="Chromosome 12"/>
</dbReference>
<sequence>METMFYYSLPSSDACVVFSQIKTPQEELNINKDSNISSSLPLLSIRFHLRAVELCWYKPPHGDPQQLQYHRPMFAKSRHLEYYPSIYASYDLFYNVLQENMENLGEEFEDNYRRDIICYIIGEVRDIFYDESNKGREKVEVSIDTIFVVKRFLDKSILDDHCVICFEEPGKEGEVMCTPCSHVFHEDCIAKWLEHGNSCPICRHDILDS</sequence>
<dbReference type="GO" id="GO:0006511">
    <property type="term" value="P:ubiquitin-dependent protein catabolic process"/>
    <property type="evidence" value="ECO:0007669"/>
    <property type="project" value="TreeGrafter"/>
</dbReference>
<feature type="domain" description="RING-type" evidence="5">
    <location>
        <begin position="162"/>
        <end position="203"/>
    </location>
</feature>
<reference evidence="6 7" key="1">
    <citation type="submission" date="2020-09" db="EMBL/GenBank/DDBJ databases">
        <title>De no assembly of potato wild relative species, Solanum commersonii.</title>
        <authorList>
            <person name="Cho K."/>
        </authorList>
    </citation>
    <scope>NUCLEOTIDE SEQUENCE [LARGE SCALE GENOMIC DNA]</scope>
    <source>
        <strain evidence="6">LZ3.2</strain>
        <tissue evidence="6">Leaf</tissue>
    </source>
</reference>
<name>A0A9J5W2Y0_SOLCO</name>
<dbReference type="GO" id="GO:0008270">
    <property type="term" value="F:zinc ion binding"/>
    <property type="evidence" value="ECO:0007669"/>
    <property type="project" value="UniProtKB-KW"/>
</dbReference>
<dbReference type="InterPro" id="IPR011016">
    <property type="entry name" value="Znf_RING-CH"/>
</dbReference>
<evidence type="ECO:0000256" key="4">
    <source>
        <dbReference type="PROSITE-ProRule" id="PRU00175"/>
    </source>
</evidence>
<dbReference type="EMBL" id="JACXVP010000012">
    <property type="protein sequence ID" value="KAG5569668.1"/>
    <property type="molecule type" value="Genomic_DNA"/>
</dbReference>
<dbReference type="InterPro" id="IPR001841">
    <property type="entry name" value="Znf_RING"/>
</dbReference>
<dbReference type="Pfam" id="PF13639">
    <property type="entry name" value="zf-RING_2"/>
    <property type="match status" value="1"/>
</dbReference>
<gene>
    <name evidence="6" type="ORF">H5410_059434</name>
</gene>
<evidence type="ECO:0000313" key="7">
    <source>
        <dbReference type="Proteomes" id="UP000824120"/>
    </source>
</evidence>
<evidence type="ECO:0000256" key="1">
    <source>
        <dbReference type="ARBA" id="ARBA00022723"/>
    </source>
</evidence>
<dbReference type="SMART" id="SM00744">
    <property type="entry name" value="RINGv"/>
    <property type="match status" value="1"/>
</dbReference>
<dbReference type="GO" id="GO:0061630">
    <property type="term" value="F:ubiquitin protein ligase activity"/>
    <property type="evidence" value="ECO:0007669"/>
    <property type="project" value="TreeGrafter"/>
</dbReference>
<dbReference type="Gene3D" id="3.30.40.10">
    <property type="entry name" value="Zinc/RING finger domain, C3HC4 (zinc finger)"/>
    <property type="match status" value="1"/>
</dbReference>
<evidence type="ECO:0000313" key="6">
    <source>
        <dbReference type="EMBL" id="KAG5569668.1"/>
    </source>
</evidence>
<comment type="caution">
    <text evidence="6">The sequence shown here is derived from an EMBL/GenBank/DDBJ whole genome shotgun (WGS) entry which is preliminary data.</text>
</comment>
<dbReference type="OrthoDB" id="1292820at2759"/>
<dbReference type="PANTHER" id="PTHR45931">
    <property type="entry name" value="SI:CH211-59O9.10"/>
    <property type="match status" value="1"/>
</dbReference>
<protein>
    <recommendedName>
        <fullName evidence="5">RING-type domain-containing protein</fullName>
    </recommendedName>
</protein>
<keyword evidence="3" id="KW-0862">Zinc</keyword>
<dbReference type="PANTHER" id="PTHR45931:SF16">
    <property type="entry name" value="RING_U-BOX SUPERFAMILY PROTEIN"/>
    <property type="match status" value="1"/>
</dbReference>
<keyword evidence="2 4" id="KW-0863">Zinc-finger</keyword>
<dbReference type="GO" id="GO:0005634">
    <property type="term" value="C:nucleus"/>
    <property type="evidence" value="ECO:0007669"/>
    <property type="project" value="TreeGrafter"/>
</dbReference>
<dbReference type="PROSITE" id="PS50089">
    <property type="entry name" value="ZF_RING_2"/>
    <property type="match status" value="1"/>
</dbReference>
<evidence type="ECO:0000256" key="2">
    <source>
        <dbReference type="ARBA" id="ARBA00022771"/>
    </source>
</evidence>
<dbReference type="SMART" id="SM00184">
    <property type="entry name" value="RING"/>
    <property type="match status" value="1"/>
</dbReference>
<organism evidence="6 7">
    <name type="scientific">Solanum commersonii</name>
    <name type="common">Commerson's wild potato</name>
    <name type="synonym">Commerson's nightshade</name>
    <dbReference type="NCBI Taxonomy" id="4109"/>
    <lineage>
        <taxon>Eukaryota</taxon>
        <taxon>Viridiplantae</taxon>
        <taxon>Streptophyta</taxon>
        <taxon>Embryophyta</taxon>
        <taxon>Tracheophyta</taxon>
        <taxon>Spermatophyta</taxon>
        <taxon>Magnoliopsida</taxon>
        <taxon>eudicotyledons</taxon>
        <taxon>Gunneridae</taxon>
        <taxon>Pentapetalae</taxon>
        <taxon>asterids</taxon>
        <taxon>lamiids</taxon>
        <taxon>Solanales</taxon>
        <taxon>Solanaceae</taxon>
        <taxon>Solanoideae</taxon>
        <taxon>Solaneae</taxon>
        <taxon>Solanum</taxon>
    </lineage>
</organism>
<dbReference type="InterPro" id="IPR013083">
    <property type="entry name" value="Znf_RING/FYVE/PHD"/>
</dbReference>
<evidence type="ECO:0000259" key="5">
    <source>
        <dbReference type="PROSITE" id="PS50089"/>
    </source>
</evidence>
<evidence type="ECO:0000256" key="3">
    <source>
        <dbReference type="ARBA" id="ARBA00022833"/>
    </source>
</evidence>